<organism evidence="1 2">
    <name type="scientific">Streptococcus gordonii</name>
    <dbReference type="NCBI Taxonomy" id="1302"/>
    <lineage>
        <taxon>Bacteria</taxon>
        <taxon>Bacillati</taxon>
        <taxon>Bacillota</taxon>
        <taxon>Bacilli</taxon>
        <taxon>Lactobacillales</taxon>
        <taxon>Streptococcaceae</taxon>
        <taxon>Streptococcus</taxon>
    </lineage>
</organism>
<sequence length="40" mass="4917">MIQFCHNETFFLCLYFGKKWLKKQEFSNKLIKMLESVSKK</sequence>
<proteinExistence type="predicted"/>
<comment type="caution">
    <text evidence="1">The sequence shown here is derived from an EMBL/GenBank/DDBJ whole genome shotgun (WGS) entry which is preliminary data.</text>
</comment>
<accession>A0A139N7Z1</accession>
<dbReference type="EMBL" id="LQRC01000134">
    <property type="protein sequence ID" value="KXT72013.1"/>
    <property type="molecule type" value="Genomic_DNA"/>
</dbReference>
<protein>
    <submittedName>
        <fullName evidence="1">Uncharacterized protein</fullName>
    </submittedName>
</protein>
<name>A0A139N7Z1_STRGN</name>
<reference evidence="1 2" key="1">
    <citation type="submission" date="2016-01" db="EMBL/GenBank/DDBJ databases">
        <title>Highly variable Streptococcus oralis are common among viridans streptococci isolated from primates.</title>
        <authorList>
            <person name="Denapaite D."/>
            <person name="Rieger M."/>
            <person name="Koendgen S."/>
            <person name="Brueckner R."/>
            <person name="Ochigava I."/>
            <person name="Kappeler P."/>
            <person name="Maetz-Rensing K."/>
            <person name="Leendertz F."/>
            <person name="Hakenbeck R."/>
        </authorList>
    </citation>
    <scope>NUCLEOTIDE SEQUENCE [LARGE SCALE GENOMIC DNA]</scope>
    <source>
        <strain evidence="1 2">DD07</strain>
    </source>
</reference>
<dbReference type="AlphaFoldDB" id="A0A139N7Z1"/>
<evidence type="ECO:0000313" key="2">
    <source>
        <dbReference type="Proteomes" id="UP000070096"/>
    </source>
</evidence>
<evidence type="ECO:0000313" key="1">
    <source>
        <dbReference type="EMBL" id="KXT72013.1"/>
    </source>
</evidence>
<gene>
    <name evidence="1" type="ORF">SGODD07_00882</name>
</gene>
<dbReference type="Proteomes" id="UP000070096">
    <property type="component" value="Unassembled WGS sequence"/>
</dbReference>